<dbReference type="Gene3D" id="2.40.50.140">
    <property type="entry name" value="Nucleic acid-binding proteins"/>
    <property type="match status" value="1"/>
</dbReference>
<dbReference type="CDD" id="cd07906">
    <property type="entry name" value="Adenylation_DNA_ligase_LigD_LigC"/>
    <property type="match status" value="1"/>
</dbReference>
<dbReference type="PANTHER" id="PTHR45674">
    <property type="entry name" value="DNA LIGASE 1/3 FAMILY MEMBER"/>
    <property type="match status" value="1"/>
</dbReference>
<reference evidence="6" key="2">
    <citation type="submission" date="2020-09" db="EMBL/GenBank/DDBJ databases">
        <authorList>
            <person name="Sun Q."/>
            <person name="Ohkuma M."/>
        </authorList>
    </citation>
    <scope>NUCLEOTIDE SEQUENCE</scope>
    <source>
        <strain evidence="6">JCM 3313</strain>
    </source>
</reference>
<dbReference type="Pfam" id="PF01068">
    <property type="entry name" value="DNA_ligase_A_M"/>
    <property type="match status" value="1"/>
</dbReference>
<gene>
    <name evidence="6" type="ORF">GCM10010185_27870</name>
</gene>
<comment type="catalytic activity">
    <reaction evidence="4">
        <text>ATP + (deoxyribonucleotide)n-3'-hydroxyl + 5'-phospho-(deoxyribonucleotide)m = (deoxyribonucleotide)n+m + AMP + diphosphate.</text>
        <dbReference type="EC" id="6.5.1.1"/>
    </reaction>
</comment>
<dbReference type="EMBL" id="BMRG01000004">
    <property type="protein sequence ID" value="GGP53945.1"/>
    <property type="molecule type" value="Genomic_DNA"/>
</dbReference>
<evidence type="ECO:0000256" key="1">
    <source>
        <dbReference type="ARBA" id="ARBA00007572"/>
    </source>
</evidence>
<dbReference type="PANTHER" id="PTHR45674:SF4">
    <property type="entry name" value="DNA LIGASE 1"/>
    <property type="match status" value="1"/>
</dbReference>
<dbReference type="EC" id="6.5.1.1" evidence="2"/>
<keyword evidence="7" id="KW-1185">Reference proteome</keyword>
<dbReference type="SUPFAM" id="SSF56091">
    <property type="entry name" value="DNA ligase/mRNA capping enzyme, catalytic domain"/>
    <property type="match status" value="1"/>
</dbReference>
<dbReference type="InterPro" id="IPR012340">
    <property type="entry name" value="NA-bd_OB-fold"/>
</dbReference>
<sequence length="353" mass="37611">MREGSLPHVVGAARGLPSESGAVRLAVRSGWVGLPEWVAPMLATPVSSLPPAEQDALWSYEFKWDGVRALARVRGGRVRLVSRLGNDVTAAYPEVQGLGAQVGAAEVLLDGEVVALAGGRPSFAALQRRIHATGAQVRRLVARVPVTYLVFDVLHLDGRSTVGLPYARRRELLESLGLRGGHWLTPPAFAGAGPEVLAASREQGLEGVVAKRLDSPYTPGVRSPHWIKITEVAAREVVVGGWRPGVGRREGVVGALLLGVPGEGGLVFVGSVGTGFSDGELAALTRRLRSVEAGRSPFSGQVPVARARGARWVRPVLVGEVVHRGWTREGRLRFAVWRGLRTDKAPEEVRGLG</sequence>
<keyword evidence="3 6" id="KW-0436">Ligase</keyword>
<evidence type="ECO:0000313" key="7">
    <source>
        <dbReference type="Proteomes" id="UP000639606"/>
    </source>
</evidence>
<accession>A0A918APE4</accession>
<dbReference type="GO" id="GO:0003910">
    <property type="term" value="F:DNA ligase (ATP) activity"/>
    <property type="evidence" value="ECO:0007669"/>
    <property type="project" value="UniProtKB-EC"/>
</dbReference>
<dbReference type="InterPro" id="IPR016059">
    <property type="entry name" value="DNA_ligase_ATP-dep_CS"/>
</dbReference>
<evidence type="ECO:0000256" key="3">
    <source>
        <dbReference type="ARBA" id="ARBA00022598"/>
    </source>
</evidence>
<protein>
    <recommendedName>
        <fullName evidence="2">DNA ligase (ATP)</fullName>
        <ecNumber evidence="2">6.5.1.1</ecNumber>
    </recommendedName>
</protein>
<name>A0A918APE4_9PSEU</name>
<dbReference type="Gene3D" id="3.30.1490.70">
    <property type="match status" value="1"/>
</dbReference>
<reference evidence="6" key="1">
    <citation type="journal article" date="2014" name="Int. J. Syst. Evol. Microbiol.">
        <title>Complete genome sequence of Corynebacterium casei LMG S-19264T (=DSM 44701T), isolated from a smear-ripened cheese.</title>
        <authorList>
            <consortium name="US DOE Joint Genome Institute (JGI-PGF)"/>
            <person name="Walter F."/>
            <person name="Albersmeier A."/>
            <person name="Kalinowski J."/>
            <person name="Ruckert C."/>
        </authorList>
    </citation>
    <scope>NUCLEOTIDE SEQUENCE</scope>
    <source>
        <strain evidence="6">JCM 3313</strain>
    </source>
</reference>
<dbReference type="InterPro" id="IPR012310">
    <property type="entry name" value="DNA_ligase_ATP-dep_cent"/>
</dbReference>
<dbReference type="PROSITE" id="PS50160">
    <property type="entry name" value="DNA_LIGASE_A3"/>
    <property type="match status" value="1"/>
</dbReference>
<dbReference type="Proteomes" id="UP000639606">
    <property type="component" value="Unassembled WGS sequence"/>
</dbReference>
<dbReference type="PROSITE" id="PS00697">
    <property type="entry name" value="DNA_LIGASE_A1"/>
    <property type="match status" value="1"/>
</dbReference>
<dbReference type="AlphaFoldDB" id="A0A918APE4"/>
<dbReference type="NCBIfam" id="TIGR02779">
    <property type="entry name" value="NHEJ_ligase_lig"/>
    <property type="match status" value="1"/>
</dbReference>
<feature type="domain" description="ATP-dependent DNA ligase family profile" evidence="5">
    <location>
        <begin position="143"/>
        <end position="262"/>
    </location>
</feature>
<dbReference type="CDD" id="cd07971">
    <property type="entry name" value="OBF_DNA_ligase_LigD"/>
    <property type="match status" value="1"/>
</dbReference>
<comment type="similarity">
    <text evidence="1">Belongs to the ATP-dependent DNA ligase family.</text>
</comment>
<dbReference type="GO" id="GO:0006281">
    <property type="term" value="P:DNA repair"/>
    <property type="evidence" value="ECO:0007669"/>
    <property type="project" value="InterPro"/>
</dbReference>
<dbReference type="InterPro" id="IPR050191">
    <property type="entry name" value="ATP-dep_DNA_ligase"/>
</dbReference>
<evidence type="ECO:0000259" key="5">
    <source>
        <dbReference type="PROSITE" id="PS50160"/>
    </source>
</evidence>
<dbReference type="GO" id="GO:0006310">
    <property type="term" value="P:DNA recombination"/>
    <property type="evidence" value="ECO:0007669"/>
    <property type="project" value="InterPro"/>
</dbReference>
<evidence type="ECO:0000313" key="6">
    <source>
        <dbReference type="EMBL" id="GGP53945.1"/>
    </source>
</evidence>
<evidence type="ECO:0000256" key="4">
    <source>
        <dbReference type="ARBA" id="ARBA00034003"/>
    </source>
</evidence>
<proteinExistence type="inferred from homology"/>
<dbReference type="InterPro" id="IPR012309">
    <property type="entry name" value="DNA_ligase_ATP-dep_C"/>
</dbReference>
<comment type="caution">
    <text evidence="6">The sequence shown here is derived from an EMBL/GenBank/DDBJ whole genome shotgun (WGS) entry which is preliminary data.</text>
</comment>
<dbReference type="Pfam" id="PF04679">
    <property type="entry name" value="DNA_ligase_A_C"/>
    <property type="match status" value="1"/>
</dbReference>
<dbReference type="Gene3D" id="3.30.470.30">
    <property type="entry name" value="DNA ligase/mRNA capping enzyme"/>
    <property type="match status" value="1"/>
</dbReference>
<dbReference type="InterPro" id="IPR014146">
    <property type="entry name" value="LigD_ligase_dom"/>
</dbReference>
<dbReference type="SUPFAM" id="SSF50249">
    <property type="entry name" value="Nucleic acid-binding proteins"/>
    <property type="match status" value="1"/>
</dbReference>
<evidence type="ECO:0000256" key="2">
    <source>
        <dbReference type="ARBA" id="ARBA00012727"/>
    </source>
</evidence>
<organism evidence="6 7">
    <name type="scientific">Saccharothrix coeruleofusca</name>
    <dbReference type="NCBI Taxonomy" id="33919"/>
    <lineage>
        <taxon>Bacteria</taxon>
        <taxon>Bacillati</taxon>
        <taxon>Actinomycetota</taxon>
        <taxon>Actinomycetes</taxon>
        <taxon>Pseudonocardiales</taxon>
        <taxon>Pseudonocardiaceae</taxon>
        <taxon>Saccharothrix</taxon>
    </lineage>
</organism>
<dbReference type="GO" id="GO:0005524">
    <property type="term" value="F:ATP binding"/>
    <property type="evidence" value="ECO:0007669"/>
    <property type="project" value="InterPro"/>
</dbReference>